<comment type="caution">
    <text evidence="1">The sequence shown here is derived from an EMBL/GenBank/DDBJ whole genome shotgun (WGS) entry which is preliminary data.</text>
</comment>
<evidence type="ECO:0000313" key="2">
    <source>
        <dbReference type="Proteomes" id="UP001172159"/>
    </source>
</evidence>
<sequence>MASPTTFPHHRHQSSLEGIIYPSSEAPLEPDLRDQARRKFYRIISYFEATESRSDRARGYYNRPLLVRLTYDYSCSEKSQDIFLRAFFQSVVLPINGEDDIDFSNTELETAVVRFAEHLFDNFFLPLKASTKKTPQPSPVYHSVIQRAQGREFQDFVGTPERVSELRGQCLIRDRHRCVISRRFDQSEAINRMRKGGDDAKDDDGNLLSDEKQFESLEVAHILPHSLTSRDADSQLSRSKEAALAILNMFDHGVVDLLAGNDIDRILRIMTILFPVN</sequence>
<gene>
    <name evidence="1" type="ORF">B0T21DRAFT_325688</name>
</gene>
<reference evidence="1" key="1">
    <citation type="submission" date="2023-06" db="EMBL/GenBank/DDBJ databases">
        <title>Genome-scale phylogeny and comparative genomics of the fungal order Sordariales.</title>
        <authorList>
            <consortium name="Lawrence Berkeley National Laboratory"/>
            <person name="Hensen N."/>
            <person name="Bonometti L."/>
            <person name="Westerberg I."/>
            <person name="Brannstrom I.O."/>
            <person name="Guillou S."/>
            <person name="Cros-Aarteil S."/>
            <person name="Calhoun S."/>
            <person name="Haridas S."/>
            <person name="Kuo A."/>
            <person name="Mondo S."/>
            <person name="Pangilinan J."/>
            <person name="Riley R."/>
            <person name="Labutti K."/>
            <person name="Andreopoulos B."/>
            <person name="Lipzen A."/>
            <person name="Chen C."/>
            <person name="Yanf M."/>
            <person name="Daum C."/>
            <person name="Ng V."/>
            <person name="Clum A."/>
            <person name="Steindorff A."/>
            <person name="Ohm R."/>
            <person name="Martin F."/>
            <person name="Silar P."/>
            <person name="Natvig D."/>
            <person name="Lalanne C."/>
            <person name="Gautier V."/>
            <person name="Ament-Velasquez S.L."/>
            <person name="Kruys A."/>
            <person name="Hutchinson M.I."/>
            <person name="Powell A.J."/>
            <person name="Barry K."/>
            <person name="Miller A.N."/>
            <person name="Grigoriev I.V."/>
            <person name="Debuchy R."/>
            <person name="Gladieux P."/>
            <person name="Thoren M.H."/>
            <person name="Johannesson H."/>
        </authorList>
    </citation>
    <scope>NUCLEOTIDE SEQUENCE</scope>
    <source>
        <strain evidence="1">CBS 540.89</strain>
    </source>
</reference>
<keyword evidence="2" id="KW-1185">Reference proteome</keyword>
<evidence type="ECO:0008006" key="3">
    <source>
        <dbReference type="Google" id="ProtNLM"/>
    </source>
</evidence>
<dbReference type="EMBL" id="JAUKTV010000002">
    <property type="protein sequence ID" value="KAK0744800.1"/>
    <property type="molecule type" value="Genomic_DNA"/>
</dbReference>
<evidence type="ECO:0000313" key="1">
    <source>
        <dbReference type="EMBL" id="KAK0744800.1"/>
    </source>
</evidence>
<protein>
    <recommendedName>
        <fullName evidence="3">HNH nuclease domain-containing protein</fullName>
    </recommendedName>
</protein>
<name>A0AA40ESW9_9PEZI</name>
<dbReference type="AlphaFoldDB" id="A0AA40ESW9"/>
<proteinExistence type="predicted"/>
<dbReference type="Proteomes" id="UP001172159">
    <property type="component" value="Unassembled WGS sequence"/>
</dbReference>
<organism evidence="1 2">
    <name type="scientific">Apiosordaria backusii</name>
    <dbReference type="NCBI Taxonomy" id="314023"/>
    <lineage>
        <taxon>Eukaryota</taxon>
        <taxon>Fungi</taxon>
        <taxon>Dikarya</taxon>
        <taxon>Ascomycota</taxon>
        <taxon>Pezizomycotina</taxon>
        <taxon>Sordariomycetes</taxon>
        <taxon>Sordariomycetidae</taxon>
        <taxon>Sordariales</taxon>
        <taxon>Lasiosphaeriaceae</taxon>
        <taxon>Apiosordaria</taxon>
    </lineage>
</organism>
<accession>A0AA40ESW9</accession>